<proteinExistence type="evidence at transcript level"/>
<sequence>MASLRRLQGLGEGGAEGGVRSPRPRGLSTALKTSWALEE</sequence>
<accession>I2CS64</accession>
<feature type="non-terminal residue" evidence="2">
    <location>
        <position position="39"/>
    </location>
</feature>
<protein>
    <submittedName>
        <fullName evidence="2">Uncharacterized protein</fullName>
    </submittedName>
</protein>
<dbReference type="AlphaFoldDB" id="I2CS64"/>
<reference evidence="2" key="1">
    <citation type="journal article" date="2012" name="Bioengineered">
        <title>Additional insights into the genome of the oleaginous model alga Nannochloropsis gaditana.</title>
        <authorList>
            <person name="Jinkerson R.E."/>
            <person name="Radakovits R."/>
            <person name="Posewitz M.C."/>
        </authorList>
    </citation>
    <scope>NUCLEOTIDE SEQUENCE</scope>
    <source>
        <strain evidence="2">CCMP526</strain>
    </source>
</reference>
<evidence type="ECO:0000256" key="1">
    <source>
        <dbReference type="SAM" id="MobiDB-lite"/>
    </source>
</evidence>
<dbReference type="EMBL" id="JU980684">
    <property type="protein sequence ID" value="AFJ69747.1"/>
    <property type="molecule type" value="mRNA"/>
</dbReference>
<gene>
    <name evidence="2" type="ORF">NGATSA_3047300</name>
</gene>
<name>I2CS64_NANGC</name>
<organism evidence="2">
    <name type="scientific">Nannochloropsis gaditana (strain CCMP526)</name>
    <name type="common">Green microalga</name>
    <name type="synonym">Microchloropsis gaditana</name>
    <dbReference type="NCBI Taxonomy" id="1093141"/>
    <lineage>
        <taxon>Eukaryota</taxon>
        <taxon>Sar</taxon>
        <taxon>Stramenopiles</taxon>
        <taxon>Ochrophyta</taxon>
        <taxon>Eustigmatophyceae</taxon>
        <taxon>Eustigmatales</taxon>
        <taxon>Monodopsidaceae</taxon>
        <taxon>Nannochloropsis</taxon>
    </lineage>
</organism>
<evidence type="ECO:0000313" key="2">
    <source>
        <dbReference type="EMBL" id="AFJ69747.1"/>
    </source>
</evidence>
<reference evidence="2" key="2">
    <citation type="journal article" date="2012" name="Nat. Commun.">
        <title>Draft genome sequence and genetic transformation of the oleaginous alga Nannochloropis gaditana.</title>
        <authorList>
            <person name="Radakovits R."/>
            <person name="Jinkerson R.E."/>
            <person name="Fuerstenberg S.I."/>
            <person name="Tae H."/>
            <person name="Settlage R.E."/>
            <person name="Boore J.L."/>
            <person name="Posewitz M.C."/>
        </authorList>
    </citation>
    <scope>NUCLEOTIDE SEQUENCE</scope>
    <source>
        <strain evidence="2">CCMP526</strain>
    </source>
</reference>
<feature type="region of interest" description="Disordered" evidence="1">
    <location>
        <begin position="1"/>
        <end position="39"/>
    </location>
</feature>